<sequence>MRVIVHAGFHKTGSSTIQAILREARDRLPDWVFGLRYDIAGISRAARHVSINGDPLELGLFKAALADWLDEQRRDARGIVISNERIMGAMPGDPNVTSYAVAPILLGAMREVIQKQLGKSVDLQFYLATRDTAAWIDSLHWQQVRTSSLTETQAAFRARITPHFDIDRVLAETRAALGDTPLTVRALEDTRRLPEGPIAPLLDLMGLGSADRAQIKPAQPQNARPRGVDLTTLADALAAINAQGLSSEATEQAKRELMRVAWREDAKLRAKND</sequence>
<dbReference type="AlphaFoldDB" id="A0A074JXF4"/>
<reference evidence="1 2" key="1">
    <citation type="journal article" date="2015" name="Antonie Van Leeuwenhoek">
        <title>Thioclava indica sp. nov., isolated from surface seawater of the Indian Ocean.</title>
        <authorList>
            <person name="Liu Y."/>
            <person name="Lai Q."/>
            <person name="Du J."/>
            <person name="Xu H."/>
            <person name="Jiang L."/>
            <person name="Shao Z."/>
        </authorList>
    </citation>
    <scope>NUCLEOTIDE SEQUENCE [LARGE SCALE GENOMIC DNA]</scope>
    <source>
        <strain evidence="1 2">DT23-4</strain>
    </source>
</reference>
<dbReference type="SUPFAM" id="SSF52540">
    <property type="entry name" value="P-loop containing nucleoside triphosphate hydrolases"/>
    <property type="match status" value="1"/>
</dbReference>
<dbReference type="Proteomes" id="UP000027471">
    <property type="component" value="Unassembled WGS sequence"/>
</dbReference>
<dbReference type="EMBL" id="AUNB01000010">
    <property type="protein sequence ID" value="KEO61124.1"/>
    <property type="molecule type" value="Genomic_DNA"/>
</dbReference>
<dbReference type="InterPro" id="IPR027417">
    <property type="entry name" value="P-loop_NTPase"/>
</dbReference>
<keyword evidence="2" id="KW-1185">Reference proteome</keyword>
<dbReference type="eggNOG" id="ENOG5032H5Z">
    <property type="taxonomic scope" value="Bacteria"/>
</dbReference>
<evidence type="ECO:0008006" key="3">
    <source>
        <dbReference type="Google" id="ProtNLM"/>
    </source>
</evidence>
<evidence type="ECO:0000313" key="2">
    <source>
        <dbReference type="Proteomes" id="UP000027471"/>
    </source>
</evidence>
<dbReference type="OrthoDB" id="7705857at2"/>
<name>A0A074JXF4_9RHOB</name>
<comment type="caution">
    <text evidence="1">The sequence shown here is derived from an EMBL/GenBank/DDBJ whole genome shotgun (WGS) entry which is preliminary data.</text>
</comment>
<gene>
    <name evidence="1" type="ORF">DT23_10335</name>
</gene>
<protein>
    <recommendedName>
        <fullName evidence="3">Sulfotransferase domain-containing protein</fullName>
    </recommendedName>
</protein>
<proteinExistence type="predicted"/>
<dbReference type="STRING" id="1353528.DT23_10335"/>
<dbReference type="RefSeq" id="WP_038128240.1">
    <property type="nucleotide sequence ID" value="NZ_AUNB01000010.1"/>
</dbReference>
<organism evidence="1 2">
    <name type="scientific">Thioclava indica</name>
    <dbReference type="NCBI Taxonomy" id="1353528"/>
    <lineage>
        <taxon>Bacteria</taxon>
        <taxon>Pseudomonadati</taxon>
        <taxon>Pseudomonadota</taxon>
        <taxon>Alphaproteobacteria</taxon>
        <taxon>Rhodobacterales</taxon>
        <taxon>Paracoccaceae</taxon>
        <taxon>Thioclava</taxon>
    </lineage>
</organism>
<evidence type="ECO:0000313" key="1">
    <source>
        <dbReference type="EMBL" id="KEO61124.1"/>
    </source>
</evidence>
<accession>A0A074JXF4</accession>